<dbReference type="GO" id="GO:0032798">
    <property type="term" value="C:Swi5-Sfr1 complex"/>
    <property type="evidence" value="ECO:0007669"/>
    <property type="project" value="TreeGrafter"/>
</dbReference>
<dbReference type="OrthoDB" id="255837at2759"/>
<dbReference type="InterPro" id="IPR010760">
    <property type="entry name" value="DNA-repair_Swi5"/>
</dbReference>
<evidence type="ECO:0000313" key="5">
    <source>
        <dbReference type="Proteomes" id="UP000282876"/>
    </source>
</evidence>
<dbReference type="Proteomes" id="UP000282876">
    <property type="component" value="Unassembled WGS sequence"/>
</dbReference>
<dbReference type="GO" id="GO:0034974">
    <property type="term" value="C:Swi5-Swi2 complex"/>
    <property type="evidence" value="ECO:0007669"/>
    <property type="project" value="TreeGrafter"/>
</dbReference>
<evidence type="ECO:0000256" key="1">
    <source>
        <dbReference type="ARBA" id="ARBA00008060"/>
    </source>
</evidence>
<dbReference type="PANTHER" id="PTHR28529">
    <property type="entry name" value="DNA REPAIR PROTEIN SWI5 HOMOLOG"/>
    <property type="match status" value="1"/>
</dbReference>
<keyword evidence="2" id="KW-0227">DNA damage</keyword>
<dbReference type="STRING" id="291195.A0A437AKU8"/>
<dbReference type="GO" id="GO:0000724">
    <property type="term" value="P:double-strand break repair via homologous recombination"/>
    <property type="evidence" value="ECO:0007669"/>
    <property type="project" value="TreeGrafter"/>
</dbReference>
<accession>A0A437AKU8</accession>
<evidence type="ECO:0000256" key="3">
    <source>
        <dbReference type="ARBA" id="ARBA00023204"/>
    </source>
</evidence>
<dbReference type="Gene3D" id="1.20.5.170">
    <property type="match status" value="1"/>
</dbReference>
<dbReference type="PANTHER" id="PTHR28529:SF2">
    <property type="entry name" value="DNA REPAIR PROTEIN SWI5 HOMOLOG"/>
    <property type="match status" value="1"/>
</dbReference>
<comment type="similarity">
    <text evidence="1">Belongs to the SWI5/SAE3 family.</text>
</comment>
<organism evidence="4 5">
    <name type="scientific">Tubulinosema ratisbonensis</name>
    <dbReference type="NCBI Taxonomy" id="291195"/>
    <lineage>
        <taxon>Eukaryota</taxon>
        <taxon>Fungi</taxon>
        <taxon>Fungi incertae sedis</taxon>
        <taxon>Microsporidia</taxon>
        <taxon>Tubulinosematoidea</taxon>
        <taxon>Tubulinosematidae</taxon>
        <taxon>Tubulinosema</taxon>
    </lineage>
</organism>
<evidence type="ECO:0000256" key="2">
    <source>
        <dbReference type="ARBA" id="ARBA00022763"/>
    </source>
</evidence>
<dbReference type="Pfam" id="PF07061">
    <property type="entry name" value="Swi5"/>
    <property type="match status" value="1"/>
</dbReference>
<protein>
    <submittedName>
        <fullName evidence="4">DNA repair Swi5</fullName>
    </submittedName>
</protein>
<keyword evidence="5" id="KW-1185">Reference proteome</keyword>
<gene>
    <name evidence="4" type="ORF">TUBRATIS_17240</name>
</gene>
<dbReference type="VEuPathDB" id="MicrosporidiaDB:TUBRATIS_17240"/>
<dbReference type="EMBL" id="RCSS01000401">
    <property type="protein sequence ID" value="RVD91800.1"/>
    <property type="molecule type" value="Genomic_DNA"/>
</dbReference>
<comment type="caution">
    <text evidence="4">The sequence shown here is derived from an EMBL/GenBank/DDBJ whole genome shotgun (WGS) entry which is preliminary data.</text>
</comment>
<dbReference type="AlphaFoldDB" id="A0A437AKU8"/>
<proteinExistence type="inferred from homology"/>
<keyword evidence="3" id="KW-0234">DNA repair</keyword>
<reference evidence="4 5" key="1">
    <citation type="submission" date="2018-10" db="EMBL/GenBank/DDBJ databases">
        <title>Draft genome sequence of the microsporidian Tubulinosema ratisbonensis.</title>
        <authorList>
            <person name="Polonais V."/>
            <person name="Peyretaillade E."/>
            <person name="Niehus S."/>
            <person name="Wawrzyniak I."/>
            <person name="Franchet A."/>
            <person name="Gaspin C."/>
            <person name="Reichstadt M."/>
            <person name="Belser C."/>
            <person name="Labadie K."/>
            <person name="Delbac F."/>
            <person name="Ferrandon D."/>
        </authorList>
    </citation>
    <scope>NUCLEOTIDE SEQUENCE [LARGE SCALE GENOMIC DNA]</scope>
    <source>
        <strain evidence="4 5">Franzen</strain>
    </source>
</reference>
<name>A0A437AKU8_9MICR</name>
<evidence type="ECO:0000313" key="4">
    <source>
        <dbReference type="EMBL" id="RVD91800.1"/>
    </source>
</evidence>
<sequence length="121" mass="14420">MNLKNEYFNDWTKNPIIHKSKILNYDFLLENECLTLIEDDYYCLSKDLEDIKALFYDQEIKKLTKELEIQDVNLEIKNFISKLNKYNELKDIGQAMIGKIADLKGITIKEANEIFEIKEEY</sequence>